<feature type="domain" description="ABC transporter" evidence="1">
    <location>
        <begin position="33"/>
        <end position="74"/>
    </location>
</feature>
<dbReference type="Proteomes" id="UP000664167">
    <property type="component" value="Unassembled WGS sequence"/>
</dbReference>
<evidence type="ECO:0000259" key="1">
    <source>
        <dbReference type="Pfam" id="PF00005"/>
    </source>
</evidence>
<evidence type="ECO:0000313" key="2">
    <source>
        <dbReference type="EMBL" id="MBO0517900.1"/>
    </source>
</evidence>
<dbReference type="RefSeq" id="WP_206969747.1">
    <property type="nucleotide sequence ID" value="NZ_JAFLRJ010000968.1"/>
</dbReference>
<keyword evidence="3" id="KW-1185">Reference proteome</keyword>
<dbReference type="EMBL" id="JAFLRJ010000968">
    <property type="protein sequence ID" value="MBO0517900.1"/>
    <property type="molecule type" value="Genomic_DNA"/>
</dbReference>
<sequence length="81" mass="8709">PPRSRILMSCSRGGRTGVRAVTVENLELTGLMKPFSLEVFYGERVAVLGSNGSGKSHFLRLLAGEDVAHTGTWKLGARVLP</sequence>
<proteinExistence type="predicted"/>
<dbReference type="InterPro" id="IPR027417">
    <property type="entry name" value="P-loop_NTPase"/>
</dbReference>
<gene>
    <name evidence="2" type="ORF">J0695_40120</name>
</gene>
<keyword evidence="2" id="KW-0067">ATP-binding</keyword>
<dbReference type="AlphaFoldDB" id="A0A939FEZ1"/>
<comment type="caution">
    <text evidence="2">The sequence shown here is derived from an EMBL/GenBank/DDBJ whole genome shotgun (WGS) entry which is preliminary data.</text>
</comment>
<dbReference type="InterPro" id="IPR003439">
    <property type="entry name" value="ABC_transporter-like_ATP-bd"/>
</dbReference>
<dbReference type="GO" id="GO:0016887">
    <property type="term" value="F:ATP hydrolysis activity"/>
    <property type="evidence" value="ECO:0007669"/>
    <property type="project" value="InterPro"/>
</dbReference>
<protein>
    <submittedName>
        <fullName evidence="2">ATP-binding cassette domain-containing protein</fullName>
    </submittedName>
</protein>
<dbReference type="Gene3D" id="3.40.50.300">
    <property type="entry name" value="P-loop containing nucleotide triphosphate hydrolases"/>
    <property type="match status" value="1"/>
</dbReference>
<feature type="non-terminal residue" evidence="2">
    <location>
        <position position="1"/>
    </location>
</feature>
<feature type="non-terminal residue" evidence="2">
    <location>
        <position position="81"/>
    </location>
</feature>
<name>A0A939FEZ1_9ACTN</name>
<dbReference type="Pfam" id="PF00005">
    <property type="entry name" value="ABC_tran"/>
    <property type="match status" value="1"/>
</dbReference>
<dbReference type="SUPFAM" id="SSF52540">
    <property type="entry name" value="P-loop containing nucleoside triphosphate hydrolases"/>
    <property type="match status" value="1"/>
</dbReference>
<accession>A0A939FEZ1</accession>
<evidence type="ECO:0000313" key="3">
    <source>
        <dbReference type="Proteomes" id="UP000664167"/>
    </source>
</evidence>
<dbReference type="GO" id="GO:0005524">
    <property type="term" value="F:ATP binding"/>
    <property type="evidence" value="ECO:0007669"/>
    <property type="project" value="UniProtKB-KW"/>
</dbReference>
<reference evidence="2" key="1">
    <citation type="submission" date="2021-03" db="EMBL/GenBank/DDBJ databases">
        <title>Streptomyces poriferae sp. nov., a novel marine sponge-derived Actinobacteria species with anti-MRSA activity.</title>
        <authorList>
            <person name="Sandoval-Powers M."/>
            <person name="Kralova S."/>
            <person name="Nguyen G.-S."/>
            <person name="Fawwal D."/>
            <person name="Degnes K."/>
            <person name="Klinkenberg G."/>
            <person name="Sletta H."/>
            <person name="Wentzel A."/>
            <person name="Liles M.R."/>
        </authorList>
    </citation>
    <scope>NUCLEOTIDE SEQUENCE</scope>
    <source>
        <strain evidence="2">DSM 41794</strain>
    </source>
</reference>
<organism evidence="2 3">
    <name type="scientific">Streptomyces beijiangensis</name>
    <dbReference type="NCBI Taxonomy" id="163361"/>
    <lineage>
        <taxon>Bacteria</taxon>
        <taxon>Bacillati</taxon>
        <taxon>Actinomycetota</taxon>
        <taxon>Actinomycetes</taxon>
        <taxon>Kitasatosporales</taxon>
        <taxon>Streptomycetaceae</taxon>
        <taxon>Streptomyces</taxon>
    </lineage>
</organism>
<keyword evidence="2" id="KW-0547">Nucleotide-binding</keyword>